<protein>
    <submittedName>
        <fullName evidence="2">Uncharacterized protein</fullName>
    </submittedName>
</protein>
<feature type="chain" id="PRO_5046637022" evidence="1">
    <location>
        <begin position="27"/>
        <end position="329"/>
    </location>
</feature>
<name>A0ABW5DK08_9HYPH</name>
<evidence type="ECO:0000256" key="1">
    <source>
        <dbReference type="SAM" id="SignalP"/>
    </source>
</evidence>
<keyword evidence="3" id="KW-1185">Reference proteome</keyword>
<gene>
    <name evidence="2" type="ORF">ACFSMZ_13585</name>
</gene>
<reference evidence="3" key="1">
    <citation type="journal article" date="2019" name="Int. J. Syst. Evol. Microbiol.">
        <title>The Global Catalogue of Microorganisms (GCM) 10K type strain sequencing project: providing services to taxonomists for standard genome sequencing and annotation.</title>
        <authorList>
            <consortium name="The Broad Institute Genomics Platform"/>
            <consortium name="The Broad Institute Genome Sequencing Center for Infectious Disease"/>
            <person name="Wu L."/>
            <person name="Ma J."/>
        </authorList>
    </citation>
    <scope>NUCLEOTIDE SEQUENCE [LARGE SCALE GENOMIC DNA]</scope>
    <source>
        <strain evidence="3">KCTC 23707</strain>
    </source>
</reference>
<accession>A0ABW5DK08</accession>
<comment type="caution">
    <text evidence="2">The sequence shown here is derived from an EMBL/GenBank/DDBJ whole genome shotgun (WGS) entry which is preliminary data.</text>
</comment>
<organism evidence="2 3">
    <name type="scientific">Chelativorans composti</name>
    <dbReference type="NCBI Taxonomy" id="768533"/>
    <lineage>
        <taxon>Bacteria</taxon>
        <taxon>Pseudomonadati</taxon>
        <taxon>Pseudomonadota</taxon>
        <taxon>Alphaproteobacteria</taxon>
        <taxon>Hyphomicrobiales</taxon>
        <taxon>Phyllobacteriaceae</taxon>
        <taxon>Chelativorans</taxon>
    </lineage>
</organism>
<dbReference type="RefSeq" id="WP_345098061.1">
    <property type="nucleotide sequence ID" value="NZ_BAABGS010000012.1"/>
</dbReference>
<evidence type="ECO:0000313" key="2">
    <source>
        <dbReference type="EMBL" id="MFD2260784.1"/>
    </source>
</evidence>
<feature type="signal peptide" evidence="1">
    <location>
        <begin position="1"/>
        <end position="26"/>
    </location>
</feature>
<dbReference type="EMBL" id="JBHUIR010000054">
    <property type="protein sequence ID" value="MFD2260784.1"/>
    <property type="molecule type" value="Genomic_DNA"/>
</dbReference>
<evidence type="ECO:0000313" key="3">
    <source>
        <dbReference type="Proteomes" id="UP001597373"/>
    </source>
</evidence>
<sequence length="329" mass="35126">MTTSARTFIAAVMAACLWLAPMMAAAQEDTDTVPPIEMIPGAPAATGYAPLDLGPLSQEALRGNLTLSAKLSEDGDVIPTGLIWRVFSTEPDDSGKLVLLASAEGGTSTFDLKPGVYLVHAAYGRAGATKRIRLGNEPKQEQFILDAGGLKLNAVIAGGGRIPPDQLRFSIYEGSAENGSDRPLIVPDVEPNKIVRLNAGTYHVVSTYGNVNAVVRSDIRVDANELIEATVEHRAAQLTLKLVREPGGEALADTAWSVLNESGETVRESVGAFASMVLAEGQYTVIAKNRNRLYQKDLTVIPGDNQDVELLPQDLISAPDEDDDLEDFD</sequence>
<dbReference type="Proteomes" id="UP001597373">
    <property type="component" value="Unassembled WGS sequence"/>
</dbReference>
<proteinExistence type="predicted"/>
<keyword evidence="1" id="KW-0732">Signal</keyword>